<dbReference type="HAMAP" id="MF_00040">
    <property type="entry name" value="RRF"/>
    <property type="match status" value="1"/>
</dbReference>
<keyword evidence="6" id="KW-0175">Coiled coil</keyword>
<dbReference type="Gene3D" id="1.10.132.20">
    <property type="entry name" value="Ribosome-recycling factor"/>
    <property type="match status" value="1"/>
</dbReference>
<evidence type="ECO:0000256" key="5">
    <source>
        <dbReference type="HAMAP-Rule" id="MF_00040"/>
    </source>
</evidence>
<comment type="subcellular location">
    <subcellularLocation>
        <location evidence="1 5">Cytoplasm</location>
    </subcellularLocation>
</comment>
<dbReference type="RefSeq" id="WP_114299143.1">
    <property type="nucleotide sequence ID" value="NZ_QPJT01000025.1"/>
</dbReference>
<dbReference type="GO" id="GO:0005737">
    <property type="term" value="C:cytoplasm"/>
    <property type="evidence" value="ECO:0007669"/>
    <property type="project" value="UniProtKB-SubCell"/>
</dbReference>
<evidence type="ECO:0000259" key="7">
    <source>
        <dbReference type="Pfam" id="PF01765"/>
    </source>
</evidence>
<evidence type="ECO:0000313" key="8">
    <source>
        <dbReference type="EMBL" id="RCX11391.1"/>
    </source>
</evidence>
<dbReference type="PANTHER" id="PTHR20982:SF3">
    <property type="entry name" value="MITOCHONDRIAL RIBOSOME RECYCLING FACTOR PSEUDO 1"/>
    <property type="match status" value="1"/>
</dbReference>
<protein>
    <recommendedName>
        <fullName evidence="5">Ribosome-recycling factor</fullName>
        <shortName evidence="5">RRF</shortName>
    </recommendedName>
    <alternativeName>
        <fullName evidence="5">Ribosome-releasing factor</fullName>
    </alternativeName>
</protein>
<dbReference type="InterPro" id="IPR023584">
    <property type="entry name" value="Ribosome_recyc_fac_dom"/>
</dbReference>
<evidence type="ECO:0000256" key="1">
    <source>
        <dbReference type="ARBA" id="ARBA00004496"/>
    </source>
</evidence>
<dbReference type="GO" id="GO:0043023">
    <property type="term" value="F:ribosomal large subunit binding"/>
    <property type="evidence" value="ECO:0007669"/>
    <property type="project" value="TreeGrafter"/>
</dbReference>
<evidence type="ECO:0000256" key="6">
    <source>
        <dbReference type="SAM" id="Coils"/>
    </source>
</evidence>
<comment type="caution">
    <text evidence="8">The sequence shown here is derived from an EMBL/GenBank/DDBJ whole genome shotgun (WGS) entry which is preliminary data.</text>
</comment>
<dbReference type="GO" id="GO:0006415">
    <property type="term" value="P:translational termination"/>
    <property type="evidence" value="ECO:0007669"/>
    <property type="project" value="UniProtKB-UniRule"/>
</dbReference>
<evidence type="ECO:0000313" key="9">
    <source>
        <dbReference type="Proteomes" id="UP000253034"/>
    </source>
</evidence>
<dbReference type="PANTHER" id="PTHR20982">
    <property type="entry name" value="RIBOSOME RECYCLING FACTOR"/>
    <property type="match status" value="1"/>
</dbReference>
<organism evidence="8 9">
    <name type="scientific">Anaerobacterium chartisolvens</name>
    <dbReference type="NCBI Taxonomy" id="1297424"/>
    <lineage>
        <taxon>Bacteria</taxon>
        <taxon>Bacillati</taxon>
        <taxon>Bacillota</taxon>
        <taxon>Clostridia</taxon>
        <taxon>Eubacteriales</taxon>
        <taxon>Oscillospiraceae</taxon>
        <taxon>Anaerobacterium</taxon>
    </lineage>
</organism>
<dbReference type="Pfam" id="PF01765">
    <property type="entry name" value="RRF"/>
    <property type="match status" value="1"/>
</dbReference>
<reference evidence="8 9" key="1">
    <citation type="submission" date="2018-07" db="EMBL/GenBank/DDBJ databases">
        <title>Genomic Encyclopedia of Type Strains, Phase IV (KMG-IV): sequencing the most valuable type-strain genomes for metagenomic binning, comparative biology and taxonomic classification.</title>
        <authorList>
            <person name="Goeker M."/>
        </authorList>
    </citation>
    <scope>NUCLEOTIDE SEQUENCE [LARGE SCALE GENOMIC DNA]</scope>
    <source>
        <strain evidence="8 9">DSM 27016</strain>
    </source>
</reference>
<sequence>MGKEAYKGIEEKMKKTIGVLKDELGGLRAGRANPAVLDKITIDYYGTATPINQLGNISVPEARVIVIQPWESQLLKEIEKSIQKSDIGINPSNDGKVIRLVFPSLTEERRKELTKVAKKYGEDSKVALRSIRRDAIETSKSQKKSGEITEDDLKDIEKDIQNLTDKYMGEVDKTVDGKCKEILEV</sequence>
<dbReference type="SUPFAM" id="SSF55194">
    <property type="entry name" value="Ribosome recycling factor, RRF"/>
    <property type="match status" value="1"/>
</dbReference>
<keyword evidence="9" id="KW-1185">Reference proteome</keyword>
<dbReference type="Proteomes" id="UP000253034">
    <property type="component" value="Unassembled WGS sequence"/>
</dbReference>
<dbReference type="InterPro" id="IPR002661">
    <property type="entry name" value="Ribosome_recyc_fac"/>
</dbReference>
<dbReference type="InterPro" id="IPR036191">
    <property type="entry name" value="RRF_sf"/>
</dbReference>
<keyword evidence="3 5" id="KW-0963">Cytoplasm</keyword>
<evidence type="ECO:0000256" key="4">
    <source>
        <dbReference type="ARBA" id="ARBA00022917"/>
    </source>
</evidence>
<dbReference type="Gene3D" id="3.30.1360.40">
    <property type="match status" value="1"/>
</dbReference>
<dbReference type="OrthoDB" id="9804006at2"/>
<accession>A0A369AQC1</accession>
<dbReference type="FunFam" id="1.10.132.20:FF:000001">
    <property type="entry name" value="Ribosome-recycling factor"/>
    <property type="match status" value="1"/>
</dbReference>
<comment type="function">
    <text evidence="5">Responsible for the release of ribosomes from messenger RNA at the termination of protein biosynthesis. May increase the efficiency of translation by recycling ribosomes from one round of translation to another.</text>
</comment>
<evidence type="ECO:0000256" key="3">
    <source>
        <dbReference type="ARBA" id="ARBA00022490"/>
    </source>
</evidence>
<dbReference type="FunFam" id="3.30.1360.40:FF:000001">
    <property type="entry name" value="Ribosome-recycling factor"/>
    <property type="match status" value="1"/>
</dbReference>
<dbReference type="EMBL" id="QPJT01000025">
    <property type="protein sequence ID" value="RCX11391.1"/>
    <property type="molecule type" value="Genomic_DNA"/>
</dbReference>
<dbReference type="NCBIfam" id="TIGR00496">
    <property type="entry name" value="frr"/>
    <property type="match status" value="1"/>
</dbReference>
<keyword evidence="4 5" id="KW-0648">Protein biosynthesis</keyword>
<feature type="domain" description="Ribosome recycling factor" evidence="7">
    <location>
        <begin position="20"/>
        <end position="183"/>
    </location>
</feature>
<name>A0A369AQC1_9FIRM</name>
<evidence type="ECO:0000256" key="2">
    <source>
        <dbReference type="ARBA" id="ARBA00005912"/>
    </source>
</evidence>
<dbReference type="AlphaFoldDB" id="A0A369AQC1"/>
<comment type="similarity">
    <text evidence="2 5">Belongs to the RRF family.</text>
</comment>
<gene>
    <name evidence="5" type="primary">frr</name>
    <name evidence="8" type="ORF">DFR58_12537</name>
</gene>
<proteinExistence type="inferred from homology"/>
<feature type="coiled-coil region" evidence="6">
    <location>
        <begin position="146"/>
        <end position="173"/>
    </location>
</feature>
<dbReference type="CDD" id="cd00520">
    <property type="entry name" value="RRF"/>
    <property type="match status" value="1"/>
</dbReference>